<evidence type="ECO:0000256" key="3">
    <source>
        <dbReference type="ARBA" id="ARBA00048132"/>
    </source>
</evidence>
<keyword evidence="2 5" id="KW-0560">Oxidoreductase</keyword>
<protein>
    <submittedName>
        <fullName evidence="5">Thioredoxin reductase</fullName>
        <ecNumber evidence="5">1.8.1.9</ecNumber>
    </submittedName>
</protein>
<dbReference type="PRINTS" id="PR00368">
    <property type="entry name" value="FADPNR"/>
</dbReference>
<dbReference type="InterPro" id="IPR036188">
    <property type="entry name" value="FAD/NAD-bd_sf"/>
</dbReference>
<dbReference type="KEGG" id="nfr:ERS450000_05417"/>
<evidence type="ECO:0000313" key="6">
    <source>
        <dbReference type="Proteomes" id="UP000057820"/>
    </source>
</evidence>
<dbReference type="EC" id="1.8.1.9" evidence="5"/>
<dbReference type="SUPFAM" id="SSF51905">
    <property type="entry name" value="FAD/NAD(P)-binding domain"/>
    <property type="match status" value="1"/>
</dbReference>
<dbReference type="Pfam" id="PF07992">
    <property type="entry name" value="Pyr_redox_2"/>
    <property type="match status" value="1"/>
</dbReference>
<organism evidence="5 6">
    <name type="scientific">Nocardia farcinica</name>
    <dbReference type="NCBI Taxonomy" id="37329"/>
    <lineage>
        <taxon>Bacteria</taxon>
        <taxon>Bacillati</taxon>
        <taxon>Actinomycetota</taxon>
        <taxon>Actinomycetes</taxon>
        <taxon>Mycobacteriales</taxon>
        <taxon>Nocardiaceae</taxon>
        <taxon>Nocardia</taxon>
    </lineage>
</organism>
<dbReference type="InterPro" id="IPR023753">
    <property type="entry name" value="FAD/NAD-binding_dom"/>
</dbReference>
<dbReference type="EMBL" id="LN868939">
    <property type="protein sequence ID" value="CRY83303.1"/>
    <property type="molecule type" value="Genomic_DNA"/>
</dbReference>
<evidence type="ECO:0000256" key="1">
    <source>
        <dbReference type="ARBA" id="ARBA00022630"/>
    </source>
</evidence>
<evidence type="ECO:0000259" key="4">
    <source>
        <dbReference type="Pfam" id="PF07992"/>
    </source>
</evidence>
<dbReference type="AlphaFoldDB" id="A0A0H5P721"/>
<reference evidence="6" key="1">
    <citation type="submission" date="2015-03" db="EMBL/GenBank/DDBJ databases">
        <authorList>
            <consortium name="Pathogen Informatics"/>
        </authorList>
    </citation>
    <scope>NUCLEOTIDE SEQUENCE [LARGE SCALE GENOMIC DNA]</scope>
    <source>
        <strain evidence="6">NCTC11134</strain>
        <plasmid evidence="6">2</plasmid>
    </source>
</reference>
<keyword evidence="1" id="KW-0285">Flavoprotein</keyword>
<dbReference type="InterPro" id="IPR050097">
    <property type="entry name" value="Ferredoxin-NADP_redctase_2"/>
</dbReference>
<evidence type="ECO:0000313" key="5">
    <source>
        <dbReference type="EMBL" id="CRY83303.1"/>
    </source>
</evidence>
<dbReference type="PRINTS" id="PR00469">
    <property type="entry name" value="PNDRDTASEII"/>
</dbReference>
<evidence type="ECO:0000256" key="2">
    <source>
        <dbReference type="ARBA" id="ARBA00023002"/>
    </source>
</evidence>
<dbReference type="GO" id="GO:0004791">
    <property type="term" value="F:thioredoxin-disulfide reductase (NADPH) activity"/>
    <property type="evidence" value="ECO:0007669"/>
    <property type="project" value="UniProtKB-EC"/>
</dbReference>
<name>A0A0H5P721_NOCFR</name>
<feature type="domain" description="FAD/NAD(P)-binding" evidence="4">
    <location>
        <begin position="9"/>
        <end position="290"/>
    </location>
</feature>
<dbReference type="Proteomes" id="UP000057820">
    <property type="component" value="Plasmid 2"/>
</dbReference>
<dbReference type="Gene3D" id="3.50.50.60">
    <property type="entry name" value="FAD/NAD(P)-binding domain"/>
    <property type="match status" value="2"/>
</dbReference>
<geneLocation type="plasmid" evidence="5">
    <name>2</name>
</geneLocation>
<keyword evidence="5" id="KW-0614">Plasmid</keyword>
<proteinExistence type="predicted"/>
<sequence>MMTEESTEYDVVVIGGAAAGLSGALTLARARRSVLVIDAGEPRNSPAEGVHALFGMDGIAPAELLARGRAEVGRYGGELADGEVVSARRSGDGFEVRTAAGRTVRARRLLVTTGLVDELPPIPGLRARWGRDLVHCPYCHGWEVRDEPIGVIASGPNSIHQALLFRQWSPDIVYFTHTAEPPSAEKAEELAARDIRVVPGEITGVVVTDDRITGVRLSDGSVVERTTLTVAPRMIARAGFLAELGLHPVEHQSGMGMHIPSDPVGATDVPGVWVAGNVTELSAQVGGAAAAGTIAAAHINADLVAADTAAAVEARRVGV</sequence>
<accession>A0A0H5P721</accession>
<dbReference type="PANTHER" id="PTHR48105">
    <property type="entry name" value="THIOREDOXIN REDUCTASE 1-RELATED-RELATED"/>
    <property type="match status" value="1"/>
</dbReference>
<comment type="catalytic activity">
    <reaction evidence="3">
        <text>[thioredoxin]-dithiol + NADP(+) = [thioredoxin]-disulfide + NADPH + H(+)</text>
        <dbReference type="Rhea" id="RHEA:20345"/>
        <dbReference type="Rhea" id="RHEA-COMP:10698"/>
        <dbReference type="Rhea" id="RHEA-COMP:10700"/>
        <dbReference type="ChEBI" id="CHEBI:15378"/>
        <dbReference type="ChEBI" id="CHEBI:29950"/>
        <dbReference type="ChEBI" id="CHEBI:50058"/>
        <dbReference type="ChEBI" id="CHEBI:57783"/>
        <dbReference type="ChEBI" id="CHEBI:58349"/>
        <dbReference type="EC" id="1.8.1.9"/>
    </reaction>
</comment>
<gene>
    <name evidence="5" type="primary">trxB_3</name>
    <name evidence="5" type="ORF">ERS450000_05417</name>
</gene>